<evidence type="ECO:0000313" key="4">
    <source>
        <dbReference type="Proteomes" id="UP000256328"/>
    </source>
</evidence>
<dbReference type="Proteomes" id="UP000256328">
    <property type="component" value="Unassembled WGS sequence"/>
</dbReference>
<proteinExistence type="predicted"/>
<keyword evidence="2" id="KW-0472">Membrane</keyword>
<keyword evidence="4" id="KW-1185">Reference proteome</keyword>
<evidence type="ECO:0000313" key="3">
    <source>
        <dbReference type="EMBL" id="RDW61404.1"/>
    </source>
</evidence>
<dbReference type="CDD" id="cd12087">
    <property type="entry name" value="TM_EGFR-like"/>
    <property type="match status" value="1"/>
</dbReference>
<feature type="compositionally biased region" description="Basic and acidic residues" evidence="1">
    <location>
        <begin position="279"/>
        <end position="299"/>
    </location>
</feature>
<feature type="compositionally biased region" description="Polar residues" evidence="1">
    <location>
        <begin position="148"/>
        <end position="167"/>
    </location>
</feature>
<dbReference type="AlphaFoldDB" id="A0A3D8QIZ0"/>
<sequence>MPSISSHTLRSLPASISPAVIASIIAGSVILLIIITALALFVYRRRRQSERQYRQGRRNAISAESPLMALPSRNAPPALSLHEVREIYSRENFSLPSSINSSTFNLVSASGSFANDASRNHGAYELDIEPPSSAAGSSYHPRAYPLHSSANSRHSQYPSLNTWRSSNPPIPLHPTQTRIIVTPPTPISPIRRISDSFAWFTTSLVGKKIKGEVNVEVIVPEEGEMEGERGRKIVRRGGVWGLRSVSEEGDDEEEMSMVLNASALAEGEDEKEDPDEALDFTHSDLDRLPLARPRSHIETQNEDAGFDAELDDDYASRLQQISLHSFLASTRESTPGIVEP</sequence>
<feature type="transmembrane region" description="Helical" evidence="2">
    <location>
        <begin position="20"/>
        <end position="43"/>
    </location>
</feature>
<feature type="region of interest" description="Disordered" evidence="1">
    <location>
        <begin position="124"/>
        <end position="183"/>
    </location>
</feature>
<organism evidence="3 4">
    <name type="scientific">Coleophoma crateriformis</name>
    <dbReference type="NCBI Taxonomy" id="565419"/>
    <lineage>
        <taxon>Eukaryota</taxon>
        <taxon>Fungi</taxon>
        <taxon>Dikarya</taxon>
        <taxon>Ascomycota</taxon>
        <taxon>Pezizomycotina</taxon>
        <taxon>Leotiomycetes</taxon>
        <taxon>Helotiales</taxon>
        <taxon>Dermateaceae</taxon>
        <taxon>Coleophoma</taxon>
    </lineage>
</organism>
<dbReference type="OrthoDB" id="10396536at2759"/>
<feature type="compositionally biased region" description="Acidic residues" evidence="1">
    <location>
        <begin position="266"/>
        <end position="278"/>
    </location>
</feature>
<name>A0A3D8QIZ0_9HELO</name>
<dbReference type="EMBL" id="PDLN01000018">
    <property type="protein sequence ID" value="RDW61404.1"/>
    <property type="molecule type" value="Genomic_DNA"/>
</dbReference>
<evidence type="ECO:0000256" key="1">
    <source>
        <dbReference type="SAM" id="MobiDB-lite"/>
    </source>
</evidence>
<keyword evidence="2" id="KW-0812">Transmembrane</keyword>
<protein>
    <submittedName>
        <fullName evidence="3">Uncharacterized protein</fullName>
    </submittedName>
</protein>
<evidence type="ECO:0000256" key="2">
    <source>
        <dbReference type="SAM" id="Phobius"/>
    </source>
</evidence>
<feature type="region of interest" description="Disordered" evidence="1">
    <location>
        <begin position="265"/>
        <end position="305"/>
    </location>
</feature>
<accession>A0A3D8QIZ0</accession>
<keyword evidence="2" id="KW-1133">Transmembrane helix</keyword>
<comment type="caution">
    <text evidence="3">The sequence shown here is derived from an EMBL/GenBank/DDBJ whole genome shotgun (WGS) entry which is preliminary data.</text>
</comment>
<gene>
    <name evidence="3" type="ORF">BP5796_11296</name>
</gene>
<reference evidence="3 4" key="1">
    <citation type="journal article" date="2018" name="IMA Fungus">
        <title>IMA Genome-F 9: Draft genome sequence of Annulohypoxylon stygium, Aspergillus mulundensis, Berkeleyomyces basicola (syn. Thielaviopsis basicola), Ceratocystis smalleyi, two Cercospora beticola strains, Coleophoma cylindrospora, Fusarium fracticaudum, Phialophora cf. hyalina, and Morchella septimelata.</title>
        <authorList>
            <person name="Wingfield B.D."/>
            <person name="Bills G.F."/>
            <person name="Dong Y."/>
            <person name="Huang W."/>
            <person name="Nel W.J."/>
            <person name="Swalarsk-Parry B.S."/>
            <person name="Vaghefi N."/>
            <person name="Wilken P.M."/>
            <person name="An Z."/>
            <person name="de Beer Z.W."/>
            <person name="De Vos L."/>
            <person name="Chen L."/>
            <person name="Duong T.A."/>
            <person name="Gao Y."/>
            <person name="Hammerbacher A."/>
            <person name="Kikkert J.R."/>
            <person name="Li Y."/>
            <person name="Li H."/>
            <person name="Li K."/>
            <person name="Li Q."/>
            <person name="Liu X."/>
            <person name="Ma X."/>
            <person name="Naidoo K."/>
            <person name="Pethybridge S.J."/>
            <person name="Sun J."/>
            <person name="Steenkamp E.T."/>
            <person name="van der Nest M.A."/>
            <person name="van Wyk S."/>
            <person name="Wingfield M.J."/>
            <person name="Xiong C."/>
            <person name="Yue Q."/>
            <person name="Zhang X."/>
        </authorList>
    </citation>
    <scope>NUCLEOTIDE SEQUENCE [LARGE SCALE GENOMIC DNA]</scope>
    <source>
        <strain evidence="3 4">BP5796</strain>
    </source>
</reference>